<dbReference type="InterPro" id="IPR013783">
    <property type="entry name" value="Ig-like_fold"/>
</dbReference>
<dbReference type="PROSITE" id="PS50835">
    <property type="entry name" value="IG_LIKE"/>
    <property type="match status" value="3"/>
</dbReference>
<evidence type="ECO:0000256" key="3">
    <source>
        <dbReference type="ARBA" id="ARBA00022734"/>
    </source>
</evidence>
<evidence type="ECO:0000259" key="9">
    <source>
        <dbReference type="PROSITE" id="PS50835"/>
    </source>
</evidence>
<evidence type="ECO:0000313" key="10">
    <source>
        <dbReference type="EMBL" id="OCT73320.1"/>
    </source>
</evidence>
<feature type="domain" description="Ig-like" evidence="9">
    <location>
        <begin position="240"/>
        <end position="330"/>
    </location>
</feature>
<dbReference type="SMART" id="SM00409">
    <property type="entry name" value="IG"/>
    <property type="match status" value="4"/>
</dbReference>
<keyword evidence="6" id="KW-0472">Membrane</keyword>
<comment type="similarity">
    <text evidence="8">Belongs to the immunoglobulin superfamily. SIGLEC (sialic acid binding Ig-like lectin) family.</text>
</comment>
<dbReference type="Gene3D" id="2.60.40.10">
    <property type="entry name" value="Immunoglobulins"/>
    <property type="match status" value="4"/>
</dbReference>
<evidence type="ECO:0000256" key="1">
    <source>
        <dbReference type="ARBA" id="ARBA00004479"/>
    </source>
</evidence>
<dbReference type="InterPro" id="IPR013162">
    <property type="entry name" value="CD80_C2-set"/>
</dbReference>
<reference evidence="11" key="1">
    <citation type="journal article" date="2016" name="Nature">
        <title>Genome evolution in the allotetraploid frog Xenopus laevis.</title>
        <authorList>
            <person name="Session A.M."/>
            <person name="Uno Y."/>
            <person name="Kwon T."/>
            <person name="Chapman J.A."/>
            <person name="Toyoda A."/>
            <person name="Takahashi S."/>
            <person name="Fukui A."/>
            <person name="Hikosaka A."/>
            <person name="Suzuki A."/>
            <person name="Kondo M."/>
            <person name="van Heeringen S.J."/>
            <person name="Quigley I."/>
            <person name="Heinz S."/>
            <person name="Ogino H."/>
            <person name="Ochi H."/>
            <person name="Hellsten U."/>
            <person name="Lyons J.B."/>
            <person name="Simakov O."/>
            <person name="Putnam N."/>
            <person name="Stites J."/>
            <person name="Kuroki Y."/>
            <person name="Tanaka T."/>
            <person name="Michiue T."/>
            <person name="Watanabe M."/>
            <person name="Bogdanovic O."/>
            <person name="Lister R."/>
            <person name="Georgiou G."/>
            <person name="Paranjpe S.S."/>
            <person name="van Kruijsbergen I."/>
            <person name="Shu S."/>
            <person name="Carlson J."/>
            <person name="Kinoshita T."/>
            <person name="Ohta Y."/>
            <person name="Mawaribuchi S."/>
            <person name="Jenkins J."/>
            <person name="Grimwood J."/>
            <person name="Schmutz J."/>
            <person name="Mitros T."/>
            <person name="Mozaffari S.V."/>
            <person name="Suzuki Y."/>
            <person name="Haramoto Y."/>
            <person name="Yamamoto T.S."/>
            <person name="Takagi C."/>
            <person name="Heald R."/>
            <person name="Miller K."/>
            <person name="Haudenschild C."/>
            <person name="Kitzman J."/>
            <person name="Nakayama T."/>
            <person name="Izutsu Y."/>
            <person name="Robert J."/>
            <person name="Fortriede J."/>
            <person name="Burns K."/>
            <person name="Lotay V."/>
            <person name="Karimi K."/>
            <person name="Yasuoka Y."/>
            <person name="Dichmann D.S."/>
            <person name="Flajnik M.F."/>
            <person name="Houston D.W."/>
            <person name="Shendure J."/>
            <person name="DuPasquier L."/>
            <person name="Vize P.D."/>
            <person name="Zorn A.M."/>
            <person name="Ito M."/>
            <person name="Marcotte E.M."/>
            <person name="Wallingford J.B."/>
            <person name="Ito Y."/>
            <person name="Asashima M."/>
            <person name="Ueno N."/>
            <person name="Matsuda Y."/>
            <person name="Veenstra G.J."/>
            <person name="Fujiyama A."/>
            <person name="Harland R.M."/>
            <person name="Taira M."/>
            <person name="Rokhsar D.S."/>
        </authorList>
    </citation>
    <scope>NUCLEOTIDE SEQUENCE [LARGE SCALE GENOMIC DNA]</scope>
    <source>
        <strain evidence="11">J</strain>
    </source>
</reference>
<evidence type="ECO:0000256" key="4">
    <source>
        <dbReference type="ARBA" id="ARBA00022889"/>
    </source>
</evidence>
<organism evidence="10 11">
    <name type="scientific">Xenopus laevis</name>
    <name type="common">African clawed frog</name>
    <dbReference type="NCBI Taxonomy" id="8355"/>
    <lineage>
        <taxon>Eukaryota</taxon>
        <taxon>Metazoa</taxon>
        <taxon>Chordata</taxon>
        <taxon>Craniata</taxon>
        <taxon>Vertebrata</taxon>
        <taxon>Euteleostomi</taxon>
        <taxon>Amphibia</taxon>
        <taxon>Batrachia</taxon>
        <taxon>Anura</taxon>
        <taxon>Pipoidea</taxon>
        <taxon>Pipidae</taxon>
        <taxon>Xenopodinae</taxon>
        <taxon>Xenopus</taxon>
        <taxon>Xenopus</taxon>
    </lineage>
</organism>
<keyword evidence="3" id="KW-0430">Lectin</keyword>
<dbReference type="PANTHER" id="PTHR12035">
    <property type="entry name" value="SIALIC ACID BINDING IMMUNOGLOBULIN-LIKE LECTIN"/>
    <property type="match status" value="1"/>
</dbReference>
<dbReference type="Proteomes" id="UP000694892">
    <property type="component" value="Chromosome 7L"/>
</dbReference>
<evidence type="ECO:0000256" key="7">
    <source>
        <dbReference type="ARBA" id="ARBA00023157"/>
    </source>
</evidence>
<feature type="domain" description="Ig-like" evidence="9">
    <location>
        <begin position="410"/>
        <end position="498"/>
    </location>
</feature>
<dbReference type="Pfam" id="PF08205">
    <property type="entry name" value="C2-set_2"/>
    <property type="match status" value="1"/>
</dbReference>
<keyword evidence="5" id="KW-1133">Transmembrane helix</keyword>
<dbReference type="AlphaFoldDB" id="A0A974CII8"/>
<accession>A0A974CII8</accession>
<sequence length="597" mass="66333">MGAALYFHRLNFLRAECMEILLRNCEEQTELVPVFKIEAPAEVTVQRGLCVIIPCNFIIGPDYTLTKDAIGIWYKGRESGIVAASTDSSQFPDTTNGCFIFTGKVSAGDCSFSISDAQPGDATHYQFRLVDEDSLKFSYLHIQPSVSVTGLKEPDISPNNDLTAGEEVTVTCTAPTHCPGLSPTFTWEGSVNTENTQNNTLRHQDGTVTYWSTITFTPSLSDHNSSLTCTVTYKHESAKTSITLNIEWGTGESSSLFLREGDSQEIYCKVNSNPTAKISWTKGKSPVENTKQNGHKLTLSLWNVAENDTDIYTCTAQNQRGINNHSISVSVECTRARPVLTLGKLTVAKVSTGRALPDAQILPQANLRQFDSRGAQKSTRNSSIFPSIPSLELSEWAPPKPLMNNPLNNPNMTYLKFSIFPGCLPVGNISVPDGSTLSLHCNANSNPQASFSWIQTDPLKQLSDNDVLNIQITHNIVCICQVENKYGLSNNSLIIIVTREYQQKMLVLSMKKKLQEDKTTKEMPKSDGDVLYNNIENIQSISDKSYMDTEKTKQNKDDSDLYMNYEKEVQYASLNFSKIKPMEAPHSEIIYSEVKRN</sequence>
<dbReference type="GO" id="GO:0007155">
    <property type="term" value="P:cell adhesion"/>
    <property type="evidence" value="ECO:0007669"/>
    <property type="project" value="UniProtKB-KW"/>
</dbReference>
<dbReference type="InterPro" id="IPR003598">
    <property type="entry name" value="Ig_sub2"/>
</dbReference>
<comment type="subcellular location">
    <subcellularLocation>
        <location evidence="1">Membrane</location>
        <topology evidence="1">Single-pass type I membrane protein</topology>
    </subcellularLocation>
</comment>
<evidence type="ECO:0000313" key="11">
    <source>
        <dbReference type="Proteomes" id="UP000694892"/>
    </source>
</evidence>
<keyword evidence="2" id="KW-0812">Transmembrane</keyword>
<gene>
    <name evidence="10" type="ORF">XELAEV_18036302mg</name>
</gene>
<dbReference type="GO" id="GO:0030246">
    <property type="term" value="F:carbohydrate binding"/>
    <property type="evidence" value="ECO:0007669"/>
    <property type="project" value="UniProtKB-KW"/>
</dbReference>
<dbReference type="SUPFAM" id="SSF48726">
    <property type="entry name" value="Immunoglobulin"/>
    <property type="match status" value="4"/>
</dbReference>
<dbReference type="InterPro" id="IPR003599">
    <property type="entry name" value="Ig_sub"/>
</dbReference>
<dbReference type="PANTHER" id="PTHR12035:SF125">
    <property type="entry name" value="SIALIC ACID-BINDING IG-LIKE LECTIN 5"/>
    <property type="match status" value="1"/>
</dbReference>
<protein>
    <recommendedName>
        <fullName evidence="9">Ig-like domain-containing protein</fullName>
    </recommendedName>
</protein>
<dbReference type="InterPro" id="IPR051036">
    <property type="entry name" value="SIGLEC"/>
</dbReference>
<dbReference type="InterPro" id="IPR013098">
    <property type="entry name" value="Ig_I-set"/>
</dbReference>
<evidence type="ECO:0000256" key="6">
    <source>
        <dbReference type="ARBA" id="ARBA00023136"/>
    </source>
</evidence>
<keyword evidence="7" id="KW-1015">Disulfide bond</keyword>
<dbReference type="SMART" id="SM00408">
    <property type="entry name" value="IGc2"/>
    <property type="match status" value="1"/>
</dbReference>
<feature type="domain" description="Ig-like" evidence="9">
    <location>
        <begin position="144"/>
        <end position="232"/>
    </location>
</feature>
<evidence type="ECO:0000256" key="8">
    <source>
        <dbReference type="ARBA" id="ARBA00038361"/>
    </source>
</evidence>
<name>A0A974CII8_XENLA</name>
<evidence type="ECO:0000256" key="2">
    <source>
        <dbReference type="ARBA" id="ARBA00022692"/>
    </source>
</evidence>
<dbReference type="OMA" id="QITHNIV"/>
<proteinExistence type="inferred from homology"/>
<dbReference type="EMBL" id="CM004478">
    <property type="protein sequence ID" value="OCT73320.1"/>
    <property type="molecule type" value="Genomic_DNA"/>
</dbReference>
<dbReference type="InterPro" id="IPR007110">
    <property type="entry name" value="Ig-like_dom"/>
</dbReference>
<dbReference type="GO" id="GO:0005886">
    <property type="term" value="C:plasma membrane"/>
    <property type="evidence" value="ECO:0007669"/>
    <property type="project" value="TreeGrafter"/>
</dbReference>
<dbReference type="Pfam" id="PF07679">
    <property type="entry name" value="I-set"/>
    <property type="match status" value="1"/>
</dbReference>
<dbReference type="InterPro" id="IPR036179">
    <property type="entry name" value="Ig-like_dom_sf"/>
</dbReference>
<keyword evidence="4" id="KW-0130">Cell adhesion</keyword>
<evidence type="ECO:0000256" key="5">
    <source>
        <dbReference type="ARBA" id="ARBA00022989"/>
    </source>
</evidence>
<dbReference type="GO" id="GO:0033691">
    <property type="term" value="F:sialic acid binding"/>
    <property type="evidence" value="ECO:0007669"/>
    <property type="project" value="TreeGrafter"/>
</dbReference>